<evidence type="ECO:0000313" key="3">
    <source>
        <dbReference type="Proteomes" id="UP000070544"/>
    </source>
</evidence>
<feature type="compositionally biased region" description="Basic residues" evidence="1">
    <location>
        <begin position="272"/>
        <end position="281"/>
    </location>
</feature>
<dbReference type="AlphaFoldDB" id="A0A139A1P7"/>
<keyword evidence="3" id="KW-1185">Reference proteome</keyword>
<organism evidence="2 3">
    <name type="scientific">Gonapodya prolifera (strain JEL478)</name>
    <name type="common">Monoblepharis prolifera</name>
    <dbReference type="NCBI Taxonomy" id="1344416"/>
    <lineage>
        <taxon>Eukaryota</taxon>
        <taxon>Fungi</taxon>
        <taxon>Fungi incertae sedis</taxon>
        <taxon>Chytridiomycota</taxon>
        <taxon>Chytridiomycota incertae sedis</taxon>
        <taxon>Monoblepharidomycetes</taxon>
        <taxon>Monoblepharidales</taxon>
        <taxon>Gonapodyaceae</taxon>
        <taxon>Gonapodya</taxon>
    </lineage>
</organism>
<dbReference type="Proteomes" id="UP000070544">
    <property type="component" value="Unassembled WGS sequence"/>
</dbReference>
<accession>A0A139A1P7</accession>
<proteinExistence type="predicted"/>
<feature type="region of interest" description="Disordered" evidence="1">
    <location>
        <begin position="246"/>
        <end position="281"/>
    </location>
</feature>
<sequence length="281" mass="30440">MDVSDIVSGHLEYRARTPRILKQLGVPVWREWFDRADEDEYQESLAEAAAALSPLSPDLSSIAELSKASHAHLHGIKGELEDARQKEVVERAKHAVIEGKGKESAIGADGLKSGVWNAEDIAELEALKNIDFEHWRPREIRSTLPTLVLPSLRRRGSVHQTSATGTALANLGVSVKSTSNEPSLDTITDADRRDVSTSGLFGQALNDMVRDRFHVEGELDDVALDDGNRRPIVDPVTGKVTRERIVGIGPSAPPVSPGTAASKGAGSERKPSKLKRASARK</sequence>
<protein>
    <submittedName>
        <fullName evidence="2">Uncharacterized protein</fullName>
    </submittedName>
</protein>
<dbReference type="EMBL" id="KQ965819">
    <property type="protein sequence ID" value="KXS10671.1"/>
    <property type="molecule type" value="Genomic_DNA"/>
</dbReference>
<gene>
    <name evidence="2" type="ORF">M427DRAFT_468302</name>
</gene>
<evidence type="ECO:0000256" key="1">
    <source>
        <dbReference type="SAM" id="MobiDB-lite"/>
    </source>
</evidence>
<evidence type="ECO:0000313" key="2">
    <source>
        <dbReference type="EMBL" id="KXS10671.1"/>
    </source>
</evidence>
<reference evidence="2 3" key="1">
    <citation type="journal article" date="2015" name="Genome Biol. Evol.">
        <title>Phylogenomic analyses indicate that early fungi evolved digesting cell walls of algal ancestors of land plants.</title>
        <authorList>
            <person name="Chang Y."/>
            <person name="Wang S."/>
            <person name="Sekimoto S."/>
            <person name="Aerts A.L."/>
            <person name="Choi C."/>
            <person name="Clum A."/>
            <person name="LaButti K.M."/>
            <person name="Lindquist E.A."/>
            <person name="Yee Ngan C."/>
            <person name="Ohm R.A."/>
            <person name="Salamov A.A."/>
            <person name="Grigoriev I.V."/>
            <person name="Spatafora J.W."/>
            <person name="Berbee M.L."/>
        </authorList>
    </citation>
    <scope>NUCLEOTIDE SEQUENCE [LARGE SCALE GENOMIC DNA]</scope>
    <source>
        <strain evidence="2 3">JEL478</strain>
    </source>
</reference>
<name>A0A139A1P7_GONPJ</name>